<feature type="region of interest" description="Disordered" evidence="1">
    <location>
        <begin position="253"/>
        <end position="273"/>
    </location>
</feature>
<organism evidence="3 4">
    <name type="scientific">Limnoglobus roseus</name>
    <dbReference type="NCBI Taxonomy" id="2598579"/>
    <lineage>
        <taxon>Bacteria</taxon>
        <taxon>Pseudomonadati</taxon>
        <taxon>Planctomycetota</taxon>
        <taxon>Planctomycetia</taxon>
        <taxon>Gemmatales</taxon>
        <taxon>Gemmataceae</taxon>
        <taxon>Limnoglobus</taxon>
    </lineage>
</organism>
<dbReference type="Proteomes" id="UP000324974">
    <property type="component" value="Chromosome"/>
</dbReference>
<dbReference type="OrthoDB" id="233915at2"/>
<keyword evidence="2" id="KW-0732">Signal</keyword>
<dbReference type="AlphaFoldDB" id="A0A5C1AKN7"/>
<sequence length="864" mass="94069">MRTRHLYFVLAAALATSFAGRVMADKEPALATEDAKFLDGLMTEFLFDPRGAERVNVPVVVRTAWGTAGEGTADGWLVPGKGGQPDRVHFTDGASVPAPAAGKMKKVDFVAACRTRYAPHAGPPEPKKGDPDDLNRDEVFSRMKRVAVGGLDGDDLAQAAWLHRHGHDGLAAPALAAARKAARDPRTGEGDARKQLRAELAWSAFAGLVHAYMVRADDEALAHGERLLKLYPEESKAEDFQQAGAVVAELKRRRQKGSFGKPPPEQRPDGFDKWDAGRKVAHLIDALDEVDARQWGQPGGVDLAADRRVRELIRLGDAAVPALIDAIEKDERLTRSVHFWWDFARSRTVLGVREAELVVVMSILRVRVFEPVATGDNFTARGEDTAKATAARLRAYWKEYGAWPFDERMMKVLTDPKTSFEAKREAADNLASLGDDRTFATTVFTDRAGRERTGVNPAVAKFKTPTAAEAILAAMDADLKAHDAKPVDGLHDYHRRHLEDAYLSPLVALGDKRVAAELARRSAAAAGRMRRKWAYAAHGLGDPQPFRRFAADFHRGLVRLPANDQPQTNADDQPGTVELRGIVGYFVGAATPEADAALTALAEAKHPLHRAVADRVLHERADGSDAGAWFAHPFCLRILRAALDDPTPTGATFAIEAGNLRRKVKDGWTGTSIPDFLTDPAVRRAEAAERACDAAAEKLAELVVGLPRCHPLYKDADTRLGALRTAFDRFAGNYRRATGREREILNLSSWAPAYLPDIPPLGRAANVADVRAGRAVFHLDGMGKLADLKLPAVAGLTRDGGRERSPRVLIVQAEVGPGDVTTYGVVTRDGVRAIAGQELISIKTFADLEREEKEAAQSDKQNKE</sequence>
<evidence type="ECO:0000313" key="3">
    <source>
        <dbReference type="EMBL" id="QEL18576.1"/>
    </source>
</evidence>
<evidence type="ECO:0000313" key="4">
    <source>
        <dbReference type="Proteomes" id="UP000324974"/>
    </source>
</evidence>
<gene>
    <name evidence="3" type="ORF">PX52LOC_05608</name>
</gene>
<accession>A0A5C1AKN7</accession>
<dbReference type="RefSeq" id="WP_149113072.1">
    <property type="nucleotide sequence ID" value="NZ_CP042425.1"/>
</dbReference>
<keyword evidence="4" id="KW-1185">Reference proteome</keyword>
<dbReference type="KEGG" id="lrs:PX52LOC_05608"/>
<name>A0A5C1AKN7_9BACT</name>
<proteinExistence type="predicted"/>
<dbReference type="EMBL" id="CP042425">
    <property type="protein sequence ID" value="QEL18576.1"/>
    <property type="molecule type" value="Genomic_DNA"/>
</dbReference>
<feature type="signal peptide" evidence="2">
    <location>
        <begin position="1"/>
        <end position="24"/>
    </location>
</feature>
<feature type="chain" id="PRO_5022832686" evidence="2">
    <location>
        <begin position="25"/>
        <end position="864"/>
    </location>
</feature>
<feature type="compositionally biased region" description="Basic and acidic residues" evidence="1">
    <location>
        <begin position="264"/>
        <end position="273"/>
    </location>
</feature>
<evidence type="ECO:0000256" key="1">
    <source>
        <dbReference type="SAM" id="MobiDB-lite"/>
    </source>
</evidence>
<evidence type="ECO:0000256" key="2">
    <source>
        <dbReference type="SAM" id="SignalP"/>
    </source>
</evidence>
<protein>
    <submittedName>
        <fullName evidence="3">Uncharacterized protein</fullName>
    </submittedName>
</protein>
<reference evidence="4" key="1">
    <citation type="submission" date="2019-08" db="EMBL/GenBank/DDBJ databases">
        <title>Limnoglobus roseus gen. nov., sp. nov., a novel freshwater planctomycete with a giant genome from the family Gemmataceae.</title>
        <authorList>
            <person name="Kulichevskaya I.S."/>
            <person name="Naumoff D.G."/>
            <person name="Miroshnikov K."/>
            <person name="Ivanova A."/>
            <person name="Philippov D.A."/>
            <person name="Hakobyan A."/>
            <person name="Rijpstra I.C."/>
            <person name="Sinninghe Damste J.S."/>
            <person name="Liesack W."/>
            <person name="Dedysh S.N."/>
        </authorList>
    </citation>
    <scope>NUCLEOTIDE SEQUENCE [LARGE SCALE GENOMIC DNA]</scope>
    <source>
        <strain evidence="4">PX52</strain>
    </source>
</reference>